<feature type="compositionally biased region" description="Polar residues" evidence="1">
    <location>
        <begin position="16"/>
        <end position="26"/>
    </location>
</feature>
<dbReference type="AlphaFoldDB" id="A0A1E5GSU2"/>
<evidence type="ECO:0000313" key="3">
    <source>
        <dbReference type="Proteomes" id="UP000095094"/>
    </source>
</evidence>
<dbReference type="Proteomes" id="UP000095094">
    <property type="component" value="Unassembled WGS sequence"/>
</dbReference>
<sequence>MTANGQNYNPYDKSIENFQQPESESVSFDELQNGENLNGFAARNNITLKRLFELNSNITDIPLMLFRIK</sequence>
<comment type="caution">
    <text evidence="2">The sequence shown here is derived from an EMBL/GenBank/DDBJ whole genome shotgun (WGS) entry which is preliminary data.</text>
</comment>
<evidence type="ECO:0000313" key="2">
    <source>
        <dbReference type="EMBL" id="OEG15771.1"/>
    </source>
</evidence>
<dbReference type="EMBL" id="MIJY01000014">
    <property type="protein sequence ID" value="OEG15771.1"/>
    <property type="molecule type" value="Genomic_DNA"/>
</dbReference>
<protein>
    <recommendedName>
        <fullName evidence="4">LysM domain-containing protein</fullName>
    </recommendedName>
</protein>
<reference evidence="3" key="1">
    <citation type="submission" date="2016-09" db="EMBL/GenBank/DDBJ databases">
        <authorList>
            <person name="Gulvik C.A."/>
        </authorList>
    </citation>
    <scope>NUCLEOTIDE SEQUENCE [LARGE SCALE GENOMIC DNA]</scope>
    <source>
        <strain evidence="3">LMG 8895</strain>
    </source>
</reference>
<proteinExistence type="predicted"/>
<feature type="region of interest" description="Disordered" evidence="1">
    <location>
        <begin position="1"/>
        <end position="28"/>
    </location>
</feature>
<evidence type="ECO:0000256" key="1">
    <source>
        <dbReference type="SAM" id="MobiDB-lite"/>
    </source>
</evidence>
<accession>A0A1E5GSU2</accession>
<dbReference type="RefSeq" id="WP_069663426.1">
    <property type="nucleotide sequence ID" value="NZ_JBHUJJ010000001.1"/>
</dbReference>
<gene>
    <name evidence="2" type="ORF">BCR25_18665</name>
</gene>
<keyword evidence="3" id="KW-1185">Reference proteome</keyword>
<evidence type="ECO:0008006" key="4">
    <source>
        <dbReference type="Google" id="ProtNLM"/>
    </source>
</evidence>
<name>A0A1E5GSU2_9ENTE</name>
<organism evidence="2 3">
    <name type="scientific">Enterococcus termitis</name>
    <dbReference type="NCBI Taxonomy" id="332950"/>
    <lineage>
        <taxon>Bacteria</taxon>
        <taxon>Bacillati</taxon>
        <taxon>Bacillota</taxon>
        <taxon>Bacilli</taxon>
        <taxon>Lactobacillales</taxon>
        <taxon>Enterococcaceae</taxon>
        <taxon>Enterococcus</taxon>
    </lineage>
</organism>